<dbReference type="InterPro" id="IPR036322">
    <property type="entry name" value="WD40_repeat_dom_sf"/>
</dbReference>
<dbReference type="SMART" id="SM00320">
    <property type="entry name" value="WD40"/>
    <property type="match status" value="4"/>
</dbReference>
<organism evidence="1 2">
    <name type="scientific">Lottia gigantea</name>
    <name type="common">Giant owl limpet</name>
    <dbReference type="NCBI Taxonomy" id="225164"/>
    <lineage>
        <taxon>Eukaryota</taxon>
        <taxon>Metazoa</taxon>
        <taxon>Spiralia</taxon>
        <taxon>Lophotrochozoa</taxon>
        <taxon>Mollusca</taxon>
        <taxon>Gastropoda</taxon>
        <taxon>Patellogastropoda</taxon>
        <taxon>Lottioidea</taxon>
        <taxon>Lottiidae</taxon>
        <taxon>Lottia</taxon>
    </lineage>
</organism>
<proteinExistence type="predicted"/>
<dbReference type="Pfam" id="PF00400">
    <property type="entry name" value="WD40"/>
    <property type="match status" value="2"/>
</dbReference>
<evidence type="ECO:0000313" key="1">
    <source>
        <dbReference type="EMBL" id="ESO91244.1"/>
    </source>
</evidence>
<keyword evidence="2" id="KW-1185">Reference proteome</keyword>
<dbReference type="RefSeq" id="XP_009057945.1">
    <property type="nucleotide sequence ID" value="XM_009059697.1"/>
</dbReference>
<sequence>MNFSELFHQSGQLCRFSPDGKYLASAVDYRLVIRNTDTLQIENVFSCVDTIKYIEWSCDSGFILCAMFKRSIVQVWSMEQPEWVCKINEGPAGLVNAVWSPDGRHILTTSDFNIRITVWSLVTKSVSYIRYPKQCDKGLVFSNNGKFMALAERRDCSDYISVFACDNWSLLKNFECETEDLAGIQWSPNDWVLAVWECELKYKILIYHPDGRLLSTYSAYDWALGIKTVSWSPTSQFLAVGSYDEKVRILNNRTWQKLIEFSHPETIDTENVAVYKEIETRTPTAPVDLDPPTASLFNSQSKYECQPLPVEVPTVKPNVNKAHPKIGVSTAYFSPDTKYMLTRNDNMPCVLWIWEIKRLALCSVLIQAAPIKCVKWDPVKPRLALCTGNNKLYMWSPEGCLSVDVPAGRFAVHSLSWHPTGDSLLLLDKDMMCVLINADNRSRES</sequence>
<dbReference type="OMA" id="CWHLNGD"/>
<name>V4BQR3_LOTGI</name>
<dbReference type="STRING" id="225164.V4BQR3"/>
<dbReference type="InterPro" id="IPR015943">
    <property type="entry name" value="WD40/YVTN_repeat-like_dom_sf"/>
</dbReference>
<evidence type="ECO:0008006" key="3">
    <source>
        <dbReference type="Google" id="ProtNLM"/>
    </source>
</evidence>
<dbReference type="PANTHER" id="PTHR16220:SF0">
    <property type="entry name" value="WD REPEAT-CONTAINING PROTEIN WRAP73"/>
    <property type="match status" value="1"/>
</dbReference>
<dbReference type="InterPro" id="IPR052778">
    <property type="entry name" value="Centrosome-WD_assoc"/>
</dbReference>
<dbReference type="KEGG" id="lgi:LOTGIDRAFT_209597"/>
<dbReference type="CTD" id="20246158"/>
<evidence type="ECO:0000313" key="2">
    <source>
        <dbReference type="Proteomes" id="UP000030746"/>
    </source>
</evidence>
<dbReference type="GeneID" id="20246158"/>
<dbReference type="EMBL" id="KB202283">
    <property type="protein sequence ID" value="ESO91244.1"/>
    <property type="molecule type" value="Genomic_DNA"/>
</dbReference>
<dbReference type="SUPFAM" id="SSF50978">
    <property type="entry name" value="WD40 repeat-like"/>
    <property type="match status" value="1"/>
</dbReference>
<dbReference type="GO" id="GO:1990811">
    <property type="term" value="C:MWP complex"/>
    <property type="evidence" value="ECO:0007669"/>
    <property type="project" value="TreeGrafter"/>
</dbReference>
<reference evidence="1 2" key="1">
    <citation type="journal article" date="2013" name="Nature">
        <title>Insights into bilaterian evolution from three spiralian genomes.</title>
        <authorList>
            <person name="Simakov O."/>
            <person name="Marletaz F."/>
            <person name="Cho S.J."/>
            <person name="Edsinger-Gonzales E."/>
            <person name="Havlak P."/>
            <person name="Hellsten U."/>
            <person name="Kuo D.H."/>
            <person name="Larsson T."/>
            <person name="Lv J."/>
            <person name="Arendt D."/>
            <person name="Savage R."/>
            <person name="Osoegawa K."/>
            <person name="de Jong P."/>
            <person name="Grimwood J."/>
            <person name="Chapman J.A."/>
            <person name="Shapiro H."/>
            <person name="Aerts A."/>
            <person name="Otillar R.P."/>
            <person name="Terry A.Y."/>
            <person name="Boore J.L."/>
            <person name="Grigoriev I.V."/>
            <person name="Lindberg D.R."/>
            <person name="Seaver E.C."/>
            <person name="Weisblat D.A."/>
            <person name="Putnam N.H."/>
            <person name="Rokhsar D.S."/>
        </authorList>
    </citation>
    <scope>NUCLEOTIDE SEQUENCE [LARGE SCALE GENOMIC DNA]</scope>
</reference>
<protein>
    <recommendedName>
        <fullName evidence="3">Anaphase-promoting complex subunit 4 WD40 domain-containing protein</fullName>
    </recommendedName>
</protein>
<dbReference type="HOGENOM" id="CLU_024072_3_1_1"/>
<dbReference type="Gene3D" id="2.130.10.10">
    <property type="entry name" value="YVTN repeat-like/Quinoprotein amine dehydrogenase"/>
    <property type="match status" value="3"/>
</dbReference>
<dbReference type="AlphaFoldDB" id="V4BQR3"/>
<dbReference type="OrthoDB" id="308690at2759"/>
<accession>V4BQR3</accession>
<dbReference type="PANTHER" id="PTHR16220">
    <property type="entry name" value="WD REPEAT PROTEIN 8-RELATED"/>
    <property type="match status" value="1"/>
</dbReference>
<gene>
    <name evidence="1" type="ORF">LOTGIDRAFT_209597</name>
</gene>
<dbReference type="Proteomes" id="UP000030746">
    <property type="component" value="Unassembled WGS sequence"/>
</dbReference>
<dbReference type="InterPro" id="IPR001680">
    <property type="entry name" value="WD40_rpt"/>
</dbReference>
<dbReference type="GO" id="GO:0005815">
    <property type="term" value="C:microtubule organizing center"/>
    <property type="evidence" value="ECO:0007669"/>
    <property type="project" value="TreeGrafter"/>
</dbReference>